<dbReference type="InterPro" id="IPR003591">
    <property type="entry name" value="Leu-rich_rpt_typical-subtyp"/>
</dbReference>
<protein>
    <submittedName>
        <fullName evidence="10">Uncharacterized protein</fullName>
    </submittedName>
</protein>
<keyword evidence="3" id="KW-0677">Repeat</keyword>
<reference evidence="10 11" key="1">
    <citation type="submission" date="2019-01" db="EMBL/GenBank/DDBJ databases">
        <title>Sequencing of cultivated peanut Arachis hypogaea provides insights into genome evolution and oil improvement.</title>
        <authorList>
            <person name="Chen X."/>
        </authorList>
    </citation>
    <scope>NUCLEOTIDE SEQUENCE [LARGE SCALE GENOMIC DNA]</scope>
    <source>
        <strain evidence="11">cv. Fuhuasheng</strain>
        <tissue evidence="10">Leaves</tissue>
    </source>
</reference>
<name>A0A445AIV6_ARAHY</name>
<evidence type="ECO:0000256" key="5">
    <source>
        <dbReference type="ARBA" id="ARBA00022821"/>
    </source>
</evidence>
<dbReference type="GO" id="GO:0005524">
    <property type="term" value="F:ATP binding"/>
    <property type="evidence" value="ECO:0007669"/>
    <property type="project" value="UniProtKB-KW"/>
</dbReference>
<dbReference type="EMBL" id="SDMP01000012">
    <property type="protein sequence ID" value="RYR26335.1"/>
    <property type="molecule type" value="Genomic_DNA"/>
</dbReference>
<gene>
    <name evidence="10" type="ORF">Ahy_B02g060568</name>
</gene>
<dbReference type="SUPFAM" id="SSF52540">
    <property type="entry name" value="P-loop containing nucleoside triphosphate hydrolases"/>
    <property type="match status" value="1"/>
</dbReference>
<dbReference type="PANTHER" id="PTHR33463:SF198">
    <property type="entry name" value="RPP4C3"/>
    <property type="match status" value="1"/>
</dbReference>
<comment type="similarity">
    <text evidence="1">Belongs to the disease resistance NB-LRR family.</text>
</comment>
<feature type="domain" description="Disease resistance protein At4g27190-like leucine-rich repeats" evidence="9">
    <location>
        <begin position="1026"/>
        <end position="1150"/>
    </location>
</feature>
<dbReference type="Pfam" id="PF00931">
    <property type="entry name" value="NB-ARC"/>
    <property type="match status" value="1"/>
</dbReference>
<keyword evidence="7" id="KW-0175">Coiled coil</keyword>
<evidence type="ECO:0000256" key="1">
    <source>
        <dbReference type="ARBA" id="ARBA00008894"/>
    </source>
</evidence>
<dbReference type="GO" id="GO:0006952">
    <property type="term" value="P:defense response"/>
    <property type="evidence" value="ECO:0007669"/>
    <property type="project" value="UniProtKB-KW"/>
</dbReference>
<feature type="domain" description="Disease resistance protein At4g27190-like leucine-rich repeats" evidence="9">
    <location>
        <begin position="1523"/>
        <end position="1671"/>
    </location>
</feature>
<organism evidence="10 11">
    <name type="scientific">Arachis hypogaea</name>
    <name type="common">Peanut</name>
    <dbReference type="NCBI Taxonomy" id="3818"/>
    <lineage>
        <taxon>Eukaryota</taxon>
        <taxon>Viridiplantae</taxon>
        <taxon>Streptophyta</taxon>
        <taxon>Embryophyta</taxon>
        <taxon>Tracheophyta</taxon>
        <taxon>Spermatophyta</taxon>
        <taxon>Magnoliopsida</taxon>
        <taxon>eudicotyledons</taxon>
        <taxon>Gunneridae</taxon>
        <taxon>Pentapetalae</taxon>
        <taxon>rosids</taxon>
        <taxon>fabids</taxon>
        <taxon>Fabales</taxon>
        <taxon>Fabaceae</taxon>
        <taxon>Papilionoideae</taxon>
        <taxon>50 kb inversion clade</taxon>
        <taxon>dalbergioids sensu lato</taxon>
        <taxon>Dalbergieae</taxon>
        <taxon>Pterocarpus clade</taxon>
        <taxon>Arachis</taxon>
    </lineage>
</organism>
<dbReference type="InterPro" id="IPR050905">
    <property type="entry name" value="Plant_NBS-LRR"/>
</dbReference>
<evidence type="ECO:0000259" key="9">
    <source>
        <dbReference type="Pfam" id="PF23247"/>
    </source>
</evidence>
<feature type="domain" description="Disease resistance protein At4g27190-like leucine-rich repeats" evidence="9">
    <location>
        <begin position="2422"/>
        <end position="2529"/>
    </location>
</feature>
<feature type="domain" description="Disease resistance protein At4g27190-like leucine-rich repeats" evidence="9">
    <location>
        <begin position="2046"/>
        <end position="2195"/>
    </location>
</feature>
<evidence type="ECO:0000313" key="10">
    <source>
        <dbReference type="EMBL" id="RYR26335.1"/>
    </source>
</evidence>
<dbReference type="SUPFAM" id="SSF52058">
    <property type="entry name" value="L domain-like"/>
    <property type="match status" value="2"/>
</dbReference>
<dbReference type="FunFam" id="3.40.50.300:FF:001091">
    <property type="entry name" value="Probable disease resistance protein At1g61300"/>
    <property type="match status" value="1"/>
</dbReference>
<evidence type="ECO:0000256" key="6">
    <source>
        <dbReference type="ARBA" id="ARBA00022840"/>
    </source>
</evidence>
<keyword evidence="11" id="KW-1185">Reference proteome</keyword>
<dbReference type="Gene3D" id="3.80.10.10">
    <property type="entry name" value="Ribonuclease Inhibitor"/>
    <property type="match status" value="9"/>
</dbReference>
<keyword evidence="4" id="KW-0547">Nucleotide-binding</keyword>
<feature type="coiled-coil region" evidence="7">
    <location>
        <begin position="33"/>
        <end position="88"/>
    </location>
</feature>
<dbReference type="STRING" id="3818.A0A445AIV6"/>
<evidence type="ECO:0000313" key="11">
    <source>
        <dbReference type="Proteomes" id="UP000289738"/>
    </source>
</evidence>
<evidence type="ECO:0000256" key="2">
    <source>
        <dbReference type="ARBA" id="ARBA00022614"/>
    </source>
</evidence>
<keyword evidence="5" id="KW-0611">Plant defense</keyword>
<evidence type="ECO:0000256" key="4">
    <source>
        <dbReference type="ARBA" id="ARBA00022741"/>
    </source>
</evidence>
<dbReference type="InterPro" id="IPR057135">
    <property type="entry name" value="At4g27190-like_LRR"/>
</dbReference>
<dbReference type="Gene3D" id="1.10.8.430">
    <property type="entry name" value="Helical domain of apoptotic protease-activating factors"/>
    <property type="match status" value="1"/>
</dbReference>
<evidence type="ECO:0000259" key="8">
    <source>
        <dbReference type="Pfam" id="PF00931"/>
    </source>
</evidence>
<comment type="caution">
    <text evidence="10">The sequence shown here is derived from an EMBL/GenBank/DDBJ whole genome shotgun (WGS) entry which is preliminary data.</text>
</comment>
<dbReference type="InterPro" id="IPR002182">
    <property type="entry name" value="NB-ARC"/>
</dbReference>
<dbReference type="Proteomes" id="UP000289738">
    <property type="component" value="Chromosome B02"/>
</dbReference>
<feature type="domain" description="Disease resistance protein At4g27190-like leucine-rich repeats" evidence="9">
    <location>
        <begin position="1375"/>
        <end position="1475"/>
    </location>
</feature>
<feature type="domain" description="Disease resistance protein At4g27190-like leucine-rich repeats" evidence="9">
    <location>
        <begin position="1770"/>
        <end position="1899"/>
    </location>
</feature>
<evidence type="ECO:0000256" key="7">
    <source>
        <dbReference type="SAM" id="Coils"/>
    </source>
</evidence>
<dbReference type="Gene3D" id="3.40.50.300">
    <property type="entry name" value="P-loop containing nucleotide triphosphate hydrolases"/>
    <property type="match status" value="1"/>
</dbReference>
<dbReference type="SMART" id="SM00369">
    <property type="entry name" value="LRR_TYP"/>
    <property type="match status" value="3"/>
</dbReference>
<dbReference type="SUPFAM" id="SSF52047">
    <property type="entry name" value="RNI-like"/>
    <property type="match status" value="4"/>
</dbReference>
<dbReference type="PANTHER" id="PTHR33463">
    <property type="entry name" value="NB-ARC DOMAIN-CONTAINING PROTEIN-RELATED"/>
    <property type="match status" value="1"/>
</dbReference>
<evidence type="ECO:0000256" key="3">
    <source>
        <dbReference type="ARBA" id="ARBA00022737"/>
    </source>
</evidence>
<accession>A0A445AIV6</accession>
<feature type="domain" description="Disease resistance protein At4g27190-like leucine-rich repeats" evidence="9">
    <location>
        <begin position="737"/>
        <end position="859"/>
    </location>
</feature>
<dbReference type="InterPro" id="IPR032675">
    <property type="entry name" value="LRR_dom_sf"/>
</dbReference>
<proteinExistence type="inferred from homology"/>
<dbReference type="GO" id="GO:0043531">
    <property type="term" value="F:ADP binding"/>
    <property type="evidence" value="ECO:0007669"/>
    <property type="project" value="InterPro"/>
</dbReference>
<keyword evidence="2" id="KW-0433">Leucine-rich repeat</keyword>
<dbReference type="PRINTS" id="PR00364">
    <property type="entry name" value="DISEASERSIST"/>
</dbReference>
<dbReference type="InterPro" id="IPR042197">
    <property type="entry name" value="Apaf_helical"/>
</dbReference>
<dbReference type="Pfam" id="PF23247">
    <property type="entry name" value="LRR_RPS2"/>
    <property type="match status" value="7"/>
</dbReference>
<sequence>MDILISVAAKIAEYTVAPIGRQVGYLIFYKAKFKELRDRVSDLEYKRDEIKQRVEEERRNGKTTSDVVQNWLKNVDEAIGDVTQLQNDPRHAEAGCSRWSFPNVVTRHQLSRKATKVAKKVVDVRGEGDFSQVAYRPKLDAVSAFTTRSSQNLESRKPIMENIMHALRDPKVSMIGVYGLGGVGKTTLVEEVYQIAKENQLFDEVVMATISKTPDIKTVQEEIADQLGLRFEEVTVAGRVPRLCQRIQMEKTILLILDNIWEALDLKKIGIPSEGEHNGCKILMTSRNLDLLRQMGVKENFRLEVLNEEESWSLFKALAGNVDEEFSLHQIALQLAKKCAGLPVLIVTMARSLINQDIHAWKDALNQLKKVDNEELQEITYSALELSYKRLKGNEMKALFLLCATVAENPLVSDLFYYGMGLGIFNNTDTLEGAKDRLHIMISALKASCLLIEDNTQTKVKMHDVVREVAISIASRDHHMLIKHYGELKEWPTIDFLRRCSQIILHCCQIHTIPEKVDCPKLSIFQLESKDRSLDIPDCFFEGMKSLKVLDLTRLNLASLPTSIRLLTRLTTLCLYNCVLENMDAIGALKSLEILIFRYSSMIKLPIEIGELNNLRMLNLSDSGIEVIPPNIISSLIRLEELYMGNTSIKWEIMNSDNEGENASLDELRQLPQLRALELQVQEACMLPRDLMFDNLESYKIVIGDIWEWSAITNVSVKTLNLKLGTNIHLEYSIKELIKRSEILYLDEVEGISNVLFQLNGDGFQQLKHFHIQNNAIIKHIVDLKERTHVPIPFPNLENLVIQNLSKMEKICHGPLAVGSFAKLQTVKVENCNQVKYLFSVSMVKRMSQLSELQVSQCDLMEMVVFGDGDASAMNDETNEPIEFASLHSLTLQHLHALASFFSHEPTSSHVSLFNNQVAFFNLDTLKLSSLKLNKIWKDNQHSFYKLTNLIVENCDGLKYLFSSTMVESFPNLTKLEISECHLMEEIIAAEEDSDNNIVTLEEVRFFKLQTIILKNMKSLKKIWHKEFSKVKTLQVKNCEKIRAIFSSSMQKAYNDLETLMVTGCVSVEEIFQLSSDENYSTEQTQLKKITLERLSKLKQIWSKDPERALNFCNLEEINVESCINLEFVFPCSVATSCSHLKELRIKWCQNMKEIIGFKEEPMFSSISFEFNHLNTLVLWYLHKLKGFYARNYTLSCPSLRKLNITGCVKLNLYITLSTSSHQKLSDEEYIISTQQHLIAEQVMPNLEHLVIDEKDAVNILQTQNIGSFFNKISFLALSRYKTEGSAFPDQVLQNIYSLKRLTVEWSSFKKIFQDKRLTNEKNCTKLQSLTLYQLPNLQHICEEGLQIDPVLELLECLFVDGCSSLINIVPSSVTFCHLTYLEVANCNSMINLLSPRTARSLAKLTVMKVKQCDSLEEILSKEGEEITNDIAFFSLETLELDSLPSLGRFCSQKCFLRFPLLEDVVVRECARMKYFSEGDRVSTPKLRKVLTAENSKEFYWKGDLNGTIKNMFEDKVCFRSFENLNLSKYPELKELWYDRLQNNIFSKLKKLLVHKCDFLSGVLFSLNIIGLLVNLEELDVKDCNSLVVVFHISTFSEEIETRKCSFLRKLTLCSLPNLKHIWKEDPNTTSSFQNLCEVSVVDCPCLKSLFPFSVATNMAQLEDLEVLNCGIVEVVDNQRRPREMIKFVFPHLRKLWLRNLLNLRTFVSGIYSIQCKSLKHLDVINCPRLKLFQTPYPSCQERAVNDKISIPIHQPLLKVEEVLPNLKVLGVDNNNVEVILQSMYSQDQYDKLEHLRVSLFESEGTTFPYWFLENAPNLESLNVEWSSFVEIFHDQSIGIEEGQVTISTRLKDLNLAQLHDLCHICKEGFEIDPVLQHLEQLAVGHCSSLVNLVPSSVTFAYLRHLEVANCNGMINLITCSTAKSLVNLATMKIESCNLLQDIVNTNENEKDREIAFSSLEKLELVSLPRLRSFCSCKCSLLFPLLENVLVKECPRMEIFSTGDTSTPDLQQVQIEENNKQNFWEGDLNGTINKLFGDKVSFCRFRHLTLSDYPELRDFWYDKEYHNLFGNLKSLVVQKCEFLSDVLFTSNTLQVLHELEELEVRNCDSLVTLFDVKGMKSNGAMVKQASKLKKLSLSSLLKLRHIWNADPCEIVSFENLCTVDVVKCKSLLYLFPLSVCLDLPYIEKLNIKSCGVKEIVSMEKESTEINFSFPHLSFLRFIRLKKLKSFYLGRFTLECPSLKTLNVYRCEALQMFTFNHSSLQQHHQIEEINDSPPIPQALFSIEKLSGNSLEELALNGKDAMMMINGHMKEAKFSKVEFLRMQCLYDTQLICWNDLLQIFPNIVTLQVRQSSMQTLFPVEESAHCSTRIAQQVRKLGLFEMEHLKHIWHEESLSDQLATQNLETLSVIACPNMASVVSSSVSFQSLKELYVENCKGMTHLITSSVAKSLMQLEKLIVINCEMIMDVVNVDEEGAEEDIIFENLEYLQLSTLISLRSFCYGKHALIFPSLIRFIVEACPQIEVFSPGSIIAPYLRTVEVENQRKQWKGDLNTTIEQLFKDNQVEQSLCLDCMSVLSEKLLDKEIEDVNRDIEAYDSCFKFFVGKARDVLSEADFLMEKLKVVIMFTISIVFIGVIL</sequence>
<keyword evidence="6" id="KW-0067">ATP-binding</keyword>
<feature type="domain" description="NB-ARC" evidence="8">
    <location>
        <begin position="160"/>
        <end position="321"/>
    </location>
</feature>
<dbReference type="InterPro" id="IPR027417">
    <property type="entry name" value="P-loop_NTPase"/>
</dbReference>